<dbReference type="GO" id="GO:0004312">
    <property type="term" value="F:fatty acid synthase activity"/>
    <property type="evidence" value="ECO:0007669"/>
    <property type="project" value="InterPro"/>
</dbReference>
<dbReference type="GO" id="GO:0019171">
    <property type="term" value="F:(3R)-hydroxyacyl-[acyl-carrier-protein] dehydratase activity"/>
    <property type="evidence" value="ECO:0007669"/>
    <property type="project" value="TreeGrafter"/>
</dbReference>
<dbReference type="InterPro" id="IPR003965">
    <property type="entry name" value="Fatty_acid_synthase"/>
</dbReference>
<dbReference type="Proteomes" id="UP000034273">
    <property type="component" value="Unassembled WGS sequence"/>
</dbReference>
<dbReference type="SUPFAM" id="SSF54637">
    <property type="entry name" value="Thioesterase/thiol ester dehydrase-isomerase"/>
    <property type="match status" value="1"/>
</dbReference>
<dbReference type="EMBL" id="LCQW01000007">
    <property type="protein sequence ID" value="KKW24443.1"/>
    <property type="molecule type" value="Genomic_DNA"/>
</dbReference>
<evidence type="ECO:0000313" key="2">
    <source>
        <dbReference type="EMBL" id="KKW24443.1"/>
    </source>
</evidence>
<dbReference type="GO" id="GO:0005835">
    <property type="term" value="C:fatty acid synthase complex"/>
    <property type="evidence" value="ECO:0007669"/>
    <property type="project" value="InterPro"/>
</dbReference>
<dbReference type="InterPro" id="IPR002539">
    <property type="entry name" value="MaoC-like_dom"/>
</dbReference>
<evidence type="ECO:0000313" key="3">
    <source>
        <dbReference type="Proteomes" id="UP000034273"/>
    </source>
</evidence>
<dbReference type="CDD" id="cd03449">
    <property type="entry name" value="R_hydratase"/>
    <property type="match status" value="1"/>
</dbReference>
<gene>
    <name evidence="2" type="ORF">UY67_C0007G0011</name>
</gene>
<dbReference type="PRINTS" id="PR01483">
    <property type="entry name" value="FASYNTHASE"/>
</dbReference>
<keyword evidence="2" id="KW-0808">Transferase</keyword>
<evidence type="ECO:0000259" key="1">
    <source>
        <dbReference type="Pfam" id="PF01575"/>
    </source>
</evidence>
<proteinExistence type="predicted"/>
<organism evidence="2 3">
    <name type="scientific">Candidatus Kaiserbacteria bacterium GW2011_GWA2_52_12</name>
    <dbReference type="NCBI Taxonomy" id="1618671"/>
    <lineage>
        <taxon>Bacteria</taxon>
        <taxon>Candidatus Kaiseribacteriota</taxon>
    </lineage>
</organism>
<dbReference type="GO" id="GO:0006633">
    <property type="term" value="P:fatty acid biosynthetic process"/>
    <property type="evidence" value="ECO:0007669"/>
    <property type="project" value="InterPro"/>
</dbReference>
<dbReference type="PANTHER" id="PTHR43437">
    <property type="entry name" value="HYDROXYACYL-THIOESTER DEHYDRATASE TYPE 2, MITOCHONDRIAL-RELATED"/>
    <property type="match status" value="1"/>
</dbReference>
<sequence length="180" mass="19786">MQSERMREEDARLRAMFDDKLKAFREKKKSMESHPFSELKNGMTATKTIQVTQDDIMFFAIASGDLNPLHVDEEFAKSTKLKGTVMHGVYSAAIISELLGTLKPGVGTIFKELHIKFDNPLRPGDTVEAYVTVAEIGEKGDVTFDVGTKVNGKNIVTGTALVKAPREAAVLGKQELKDVA</sequence>
<reference evidence="2 3" key="1">
    <citation type="journal article" date="2015" name="Nature">
        <title>rRNA introns, odd ribosomes, and small enigmatic genomes across a large radiation of phyla.</title>
        <authorList>
            <person name="Brown C.T."/>
            <person name="Hug L.A."/>
            <person name="Thomas B.C."/>
            <person name="Sharon I."/>
            <person name="Castelle C.J."/>
            <person name="Singh A."/>
            <person name="Wilkins M.J."/>
            <person name="Williams K.H."/>
            <person name="Banfield J.F."/>
        </authorList>
    </citation>
    <scope>NUCLEOTIDE SEQUENCE [LARGE SCALE GENOMIC DNA]</scope>
</reference>
<comment type="caution">
    <text evidence="2">The sequence shown here is derived from an EMBL/GenBank/DDBJ whole genome shotgun (WGS) entry which is preliminary data.</text>
</comment>
<feature type="domain" description="MaoC-like" evidence="1">
    <location>
        <begin position="41"/>
        <end position="143"/>
    </location>
</feature>
<dbReference type="InterPro" id="IPR050965">
    <property type="entry name" value="UPF0336/Enoyl-CoA_hydratase"/>
</dbReference>
<dbReference type="AlphaFoldDB" id="A0A0G1WZX9"/>
<dbReference type="InterPro" id="IPR029069">
    <property type="entry name" value="HotDog_dom_sf"/>
</dbReference>
<accession>A0A0G1WZX9</accession>
<protein>
    <submittedName>
        <fullName evidence="2">Bifunctional enoyl-CoA hydratase/phosphate acetyltransferase</fullName>
    </submittedName>
</protein>
<dbReference type="STRING" id="1618671.UY67_C0007G0011"/>
<dbReference type="Gene3D" id="3.10.129.10">
    <property type="entry name" value="Hotdog Thioesterase"/>
    <property type="match status" value="1"/>
</dbReference>
<dbReference type="PANTHER" id="PTHR43437:SF3">
    <property type="entry name" value="HYDROXYACYL-THIOESTER DEHYDRATASE TYPE 2, MITOCHONDRIAL"/>
    <property type="match status" value="1"/>
</dbReference>
<name>A0A0G1WZX9_9BACT</name>
<dbReference type="Pfam" id="PF01575">
    <property type="entry name" value="MaoC_dehydratas"/>
    <property type="match status" value="1"/>
</dbReference>